<reference evidence="3 4" key="1">
    <citation type="submission" date="2020-12" db="EMBL/GenBank/DDBJ databases">
        <title>Salegentibacter orientalis sp. nov., isolated from costal sediment.</title>
        <authorList>
            <person name="Lian F.-B."/>
        </authorList>
    </citation>
    <scope>NUCLEOTIDE SEQUENCE [LARGE SCALE GENOMIC DNA]</scope>
    <source>
        <strain evidence="3 4">F60176</strain>
    </source>
</reference>
<dbReference type="Proteomes" id="UP000635665">
    <property type="component" value="Unassembled WGS sequence"/>
</dbReference>
<protein>
    <submittedName>
        <fullName evidence="3">DUF2007 domain-containing protein</fullName>
    </submittedName>
</protein>
<dbReference type="InterPro" id="IPR011322">
    <property type="entry name" value="N-reg_PII-like_a/b"/>
</dbReference>
<name>A0ABS0TH50_9FLAO</name>
<keyword evidence="1" id="KW-0812">Transmembrane</keyword>
<proteinExistence type="predicted"/>
<dbReference type="EMBL" id="JAEHNY010000003">
    <property type="protein sequence ID" value="MBI6119313.1"/>
    <property type="molecule type" value="Genomic_DNA"/>
</dbReference>
<sequence length="121" mass="13721">MSYIVVFRTSSRHELSILKNLFDEEGVTYRTYGEAIDSAANIGGLGNDGMRIEVEEDERTKATEIIKRSGLLDNPYTGKTFQQMSHSERRKPQVGKWVFVLLAALVVLVAIIFFIWFMSGN</sequence>
<feature type="domain" description="DUF2007" evidence="2">
    <location>
        <begin position="5"/>
        <end position="68"/>
    </location>
</feature>
<comment type="caution">
    <text evidence="3">The sequence shown here is derived from an EMBL/GenBank/DDBJ whole genome shotgun (WGS) entry which is preliminary data.</text>
</comment>
<feature type="transmembrane region" description="Helical" evidence="1">
    <location>
        <begin position="97"/>
        <end position="118"/>
    </location>
</feature>
<dbReference type="Pfam" id="PF09413">
    <property type="entry name" value="DUF2007"/>
    <property type="match status" value="1"/>
</dbReference>
<gene>
    <name evidence="3" type="ORF">I6U50_04665</name>
</gene>
<dbReference type="InterPro" id="IPR018551">
    <property type="entry name" value="DUF2007"/>
</dbReference>
<evidence type="ECO:0000259" key="2">
    <source>
        <dbReference type="Pfam" id="PF09413"/>
    </source>
</evidence>
<evidence type="ECO:0000256" key="1">
    <source>
        <dbReference type="SAM" id="Phobius"/>
    </source>
</evidence>
<keyword evidence="1" id="KW-1133">Transmembrane helix</keyword>
<accession>A0ABS0TH50</accession>
<keyword evidence="1" id="KW-0472">Membrane</keyword>
<dbReference type="Gene3D" id="3.30.70.790">
    <property type="entry name" value="UreE, C-terminal domain"/>
    <property type="match status" value="1"/>
</dbReference>
<evidence type="ECO:0000313" key="3">
    <source>
        <dbReference type="EMBL" id="MBI6119313.1"/>
    </source>
</evidence>
<organism evidence="3 4">
    <name type="scientific">Salegentibacter maritimus</name>
    <dbReference type="NCBI Taxonomy" id="2794347"/>
    <lineage>
        <taxon>Bacteria</taxon>
        <taxon>Pseudomonadati</taxon>
        <taxon>Bacteroidota</taxon>
        <taxon>Flavobacteriia</taxon>
        <taxon>Flavobacteriales</taxon>
        <taxon>Flavobacteriaceae</taxon>
        <taxon>Salegentibacter</taxon>
    </lineage>
</organism>
<dbReference type="RefSeq" id="WP_198638018.1">
    <property type="nucleotide sequence ID" value="NZ_JAEHNY010000003.1"/>
</dbReference>
<evidence type="ECO:0000313" key="4">
    <source>
        <dbReference type="Proteomes" id="UP000635665"/>
    </source>
</evidence>
<dbReference type="SUPFAM" id="SSF54913">
    <property type="entry name" value="GlnB-like"/>
    <property type="match status" value="1"/>
</dbReference>
<keyword evidence="4" id="KW-1185">Reference proteome</keyword>